<dbReference type="AlphaFoldDB" id="A0A2P6RCJ6"/>
<proteinExistence type="predicted"/>
<name>A0A2P6RCJ6_ROSCH</name>
<accession>A0A2P6RCJ6</accession>
<gene>
    <name evidence="1" type="ORF">RchiOBHm_Chr3g0476111</name>
</gene>
<dbReference type="Gramene" id="PRQ44154">
    <property type="protein sequence ID" value="PRQ44154"/>
    <property type="gene ID" value="RchiOBHm_Chr3g0476111"/>
</dbReference>
<evidence type="ECO:0000313" key="2">
    <source>
        <dbReference type="Proteomes" id="UP000238479"/>
    </source>
</evidence>
<evidence type="ECO:0000313" key="1">
    <source>
        <dbReference type="EMBL" id="PRQ44154.1"/>
    </source>
</evidence>
<protein>
    <submittedName>
        <fullName evidence="1">Uncharacterized protein</fullName>
    </submittedName>
</protein>
<comment type="caution">
    <text evidence="1">The sequence shown here is derived from an EMBL/GenBank/DDBJ whole genome shotgun (WGS) entry which is preliminary data.</text>
</comment>
<organism evidence="1 2">
    <name type="scientific">Rosa chinensis</name>
    <name type="common">China rose</name>
    <dbReference type="NCBI Taxonomy" id="74649"/>
    <lineage>
        <taxon>Eukaryota</taxon>
        <taxon>Viridiplantae</taxon>
        <taxon>Streptophyta</taxon>
        <taxon>Embryophyta</taxon>
        <taxon>Tracheophyta</taxon>
        <taxon>Spermatophyta</taxon>
        <taxon>Magnoliopsida</taxon>
        <taxon>eudicotyledons</taxon>
        <taxon>Gunneridae</taxon>
        <taxon>Pentapetalae</taxon>
        <taxon>rosids</taxon>
        <taxon>fabids</taxon>
        <taxon>Rosales</taxon>
        <taxon>Rosaceae</taxon>
        <taxon>Rosoideae</taxon>
        <taxon>Rosoideae incertae sedis</taxon>
        <taxon>Rosa</taxon>
    </lineage>
</organism>
<dbReference type="EMBL" id="PDCK01000041">
    <property type="protein sequence ID" value="PRQ44154.1"/>
    <property type="molecule type" value="Genomic_DNA"/>
</dbReference>
<keyword evidence="2" id="KW-1185">Reference proteome</keyword>
<sequence>MHIYQHIYVVYLAYIVHVRSYSKTQNCYLSLSRRGWLGFLWVSLEALIRRLTCRARLLALLVSGEYSRAGTFFDSRFSACCCGGVARTLMSLQALWWSCIF</sequence>
<dbReference type="Proteomes" id="UP000238479">
    <property type="component" value="Chromosome 3"/>
</dbReference>
<reference evidence="1 2" key="1">
    <citation type="journal article" date="2018" name="Nat. Genet.">
        <title>The Rosa genome provides new insights in the design of modern roses.</title>
        <authorList>
            <person name="Bendahmane M."/>
        </authorList>
    </citation>
    <scope>NUCLEOTIDE SEQUENCE [LARGE SCALE GENOMIC DNA]</scope>
    <source>
        <strain evidence="2">cv. Old Blush</strain>
    </source>
</reference>